<comment type="similarity">
    <text evidence="1">Belongs to the ROK (NagC/XylR) family.</text>
</comment>
<accession>A0ABP9EZR3</accession>
<organism evidence="2 3">
    <name type="scientific">Tessaracoccus lubricantis</name>
    <dbReference type="NCBI Taxonomy" id="545543"/>
    <lineage>
        <taxon>Bacteria</taxon>
        <taxon>Bacillati</taxon>
        <taxon>Actinomycetota</taxon>
        <taxon>Actinomycetes</taxon>
        <taxon>Propionibacteriales</taxon>
        <taxon>Propionibacteriaceae</taxon>
        <taxon>Tessaracoccus</taxon>
    </lineage>
</organism>
<dbReference type="PANTHER" id="PTHR18964">
    <property type="entry name" value="ROK (REPRESSOR, ORF, KINASE) FAMILY"/>
    <property type="match status" value="1"/>
</dbReference>
<gene>
    <name evidence="2" type="ORF">GCM10025789_03570</name>
</gene>
<name>A0ABP9EZR3_9ACTN</name>
<dbReference type="PROSITE" id="PS01125">
    <property type="entry name" value="ROK"/>
    <property type="match status" value="1"/>
</dbReference>
<evidence type="ECO:0000256" key="1">
    <source>
        <dbReference type="ARBA" id="ARBA00006479"/>
    </source>
</evidence>
<sequence length="379" mass="38322">MAGQLSNRSLVLEAIRTHAPTSRIELAHLTGLTAASITNIVRVLLRDGLVAEVGHSESTGGKRRVLLDINHEARYALGVQFGGGAIAVAISNLWGAVVGRSRSRSGSALDPHASVVRMASAANGLVDSLGIDRSALVGAGVAAPGPLDQARGALGPARNLPGWHGFPLREEFARAAGIPTSIHHDATAAAAGEAWSGAARASESLAMVYMDVGIGAGLILNGLPVGGSSGNAGEFGHTVVTQGGPMCRCGGRGCLEAVAGPHAVESAYEALTGRRQNFAKIGAAALAEEPEALSLLRQSAGAMSTAVLSLANVLDLDQVILAGPGFGDVASLYVESVAARLNSEFASRSSHGVQVGISLNMRDAAAVGASVLALRAHLA</sequence>
<evidence type="ECO:0000313" key="2">
    <source>
        <dbReference type="EMBL" id="GAA4890376.1"/>
    </source>
</evidence>
<dbReference type="InterPro" id="IPR036390">
    <property type="entry name" value="WH_DNA-bd_sf"/>
</dbReference>
<dbReference type="InterPro" id="IPR043129">
    <property type="entry name" value="ATPase_NBD"/>
</dbReference>
<dbReference type="Proteomes" id="UP001501521">
    <property type="component" value="Unassembled WGS sequence"/>
</dbReference>
<protein>
    <submittedName>
        <fullName evidence="2">ROK family transcriptional regulator</fullName>
    </submittedName>
</protein>
<dbReference type="Pfam" id="PF00480">
    <property type="entry name" value="ROK"/>
    <property type="match status" value="1"/>
</dbReference>
<dbReference type="EMBL" id="BAABLV010000006">
    <property type="protein sequence ID" value="GAA4890376.1"/>
    <property type="molecule type" value="Genomic_DNA"/>
</dbReference>
<dbReference type="RefSeq" id="WP_345578080.1">
    <property type="nucleotide sequence ID" value="NZ_BAABLV010000006.1"/>
</dbReference>
<keyword evidence="3" id="KW-1185">Reference proteome</keyword>
<dbReference type="SUPFAM" id="SSF53067">
    <property type="entry name" value="Actin-like ATPase domain"/>
    <property type="match status" value="1"/>
</dbReference>
<proteinExistence type="inferred from homology"/>
<reference evidence="3" key="1">
    <citation type="journal article" date="2019" name="Int. J. Syst. Evol. Microbiol.">
        <title>The Global Catalogue of Microorganisms (GCM) 10K type strain sequencing project: providing services to taxonomists for standard genome sequencing and annotation.</title>
        <authorList>
            <consortium name="The Broad Institute Genomics Platform"/>
            <consortium name="The Broad Institute Genome Sequencing Center for Infectious Disease"/>
            <person name="Wu L."/>
            <person name="Ma J."/>
        </authorList>
    </citation>
    <scope>NUCLEOTIDE SEQUENCE [LARGE SCALE GENOMIC DNA]</scope>
    <source>
        <strain evidence="3">JCM 19125</strain>
    </source>
</reference>
<comment type="caution">
    <text evidence="2">The sequence shown here is derived from an EMBL/GenBank/DDBJ whole genome shotgun (WGS) entry which is preliminary data.</text>
</comment>
<dbReference type="Gene3D" id="3.30.420.40">
    <property type="match status" value="2"/>
</dbReference>
<evidence type="ECO:0000313" key="3">
    <source>
        <dbReference type="Proteomes" id="UP001501521"/>
    </source>
</evidence>
<dbReference type="SUPFAM" id="SSF46785">
    <property type="entry name" value="Winged helix' DNA-binding domain"/>
    <property type="match status" value="1"/>
</dbReference>
<dbReference type="PANTHER" id="PTHR18964:SF173">
    <property type="entry name" value="GLUCOKINASE"/>
    <property type="match status" value="1"/>
</dbReference>
<dbReference type="InterPro" id="IPR000600">
    <property type="entry name" value="ROK"/>
</dbReference>
<dbReference type="InterPro" id="IPR036388">
    <property type="entry name" value="WH-like_DNA-bd_sf"/>
</dbReference>
<dbReference type="Gene3D" id="1.10.10.10">
    <property type="entry name" value="Winged helix-like DNA-binding domain superfamily/Winged helix DNA-binding domain"/>
    <property type="match status" value="1"/>
</dbReference>
<dbReference type="InterPro" id="IPR049874">
    <property type="entry name" value="ROK_cs"/>
</dbReference>